<dbReference type="SUPFAM" id="SSF82679">
    <property type="entry name" value="N-utilization substance G protein NusG, N-terminal domain"/>
    <property type="match status" value="1"/>
</dbReference>
<reference evidence="3 4" key="1">
    <citation type="submission" date="2020-09" db="EMBL/GenBank/DDBJ databases">
        <title>Bacillus nautilus sp. nov., Chryseoglobus crepusculi sp. nov, and Psychrobacter noctis sp. nov., isolated from deep-sea sponges from the equatorial Atlantic.</title>
        <authorList>
            <person name="Stennett H.L."/>
            <person name="Williams S.E."/>
        </authorList>
    </citation>
    <scope>NUCLEOTIDE SEQUENCE [LARGE SCALE GENOMIC DNA]</scope>
    <source>
        <strain evidence="3 4">28M-24</strain>
    </source>
</reference>
<name>A0ABR8LWR3_9FLAO</name>
<dbReference type="EMBL" id="JACXXH010000006">
    <property type="protein sequence ID" value="MBD3864146.1"/>
    <property type="molecule type" value="Genomic_DNA"/>
</dbReference>
<evidence type="ECO:0000259" key="2">
    <source>
        <dbReference type="Pfam" id="PF02357"/>
    </source>
</evidence>
<dbReference type="NCBIfam" id="NF033644">
    <property type="entry name" value="antiterm_UpxY"/>
    <property type="match status" value="1"/>
</dbReference>
<accession>A0ABR8LWR3</accession>
<dbReference type="Pfam" id="PF02357">
    <property type="entry name" value="NusG"/>
    <property type="match status" value="1"/>
</dbReference>
<evidence type="ECO:0000313" key="4">
    <source>
        <dbReference type="Proteomes" id="UP000627521"/>
    </source>
</evidence>
<sequence length="160" mass="18738">MQNKNWYVLYVKRNHENKVETLINKWNNNIHAFCPIRTEIRVWSDRKKKIKVPLLPRIIFVNATEEQRNTVFDLPGTVNYLYDQGKPGIVREEEINYLKNNLKNLDIQSYSVEPITLGETLPLVDFGIENQEGLIVKTTKNNVWVVLKSVGFVVKLQLNQ</sequence>
<keyword evidence="4" id="KW-1185">Reference proteome</keyword>
<protein>
    <submittedName>
        <fullName evidence="3">UpxY family transcription antiterminator</fullName>
    </submittedName>
</protein>
<evidence type="ECO:0000313" key="3">
    <source>
        <dbReference type="EMBL" id="MBD3864146.1"/>
    </source>
</evidence>
<dbReference type="Proteomes" id="UP000627521">
    <property type="component" value="Unassembled WGS sequence"/>
</dbReference>
<feature type="domain" description="NusG-like N-terminal" evidence="2">
    <location>
        <begin position="4"/>
        <end position="97"/>
    </location>
</feature>
<evidence type="ECO:0000256" key="1">
    <source>
        <dbReference type="ARBA" id="ARBA00023163"/>
    </source>
</evidence>
<proteinExistence type="predicted"/>
<dbReference type="Gene3D" id="3.30.70.940">
    <property type="entry name" value="NusG, N-terminal domain"/>
    <property type="match status" value="1"/>
</dbReference>
<dbReference type="InterPro" id="IPR036735">
    <property type="entry name" value="NGN_dom_sf"/>
</dbReference>
<gene>
    <name evidence="3" type="ORF">IEG06_11850</name>
</gene>
<dbReference type="InterPro" id="IPR006645">
    <property type="entry name" value="NGN-like_dom"/>
</dbReference>
<comment type="caution">
    <text evidence="3">The sequence shown here is derived from an EMBL/GenBank/DDBJ whole genome shotgun (WGS) entry which is preliminary data.</text>
</comment>
<organism evidence="3 4">
    <name type="scientific">Olleya marilimosa</name>
    <dbReference type="NCBI Taxonomy" id="272164"/>
    <lineage>
        <taxon>Bacteria</taxon>
        <taxon>Pseudomonadati</taxon>
        <taxon>Bacteroidota</taxon>
        <taxon>Flavobacteriia</taxon>
        <taxon>Flavobacteriales</taxon>
        <taxon>Flavobacteriaceae</taxon>
    </lineage>
</organism>
<dbReference type="RefSeq" id="WP_191101547.1">
    <property type="nucleotide sequence ID" value="NZ_JACXXH010000006.1"/>
</dbReference>
<keyword evidence="1" id="KW-0804">Transcription</keyword>
<dbReference type="CDD" id="cd09895">
    <property type="entry name" value="NGN_SP_UpxY"/>
    <property type="match status" value="1"/>
</dbReference>